<evidence type="ECO:0000313" key="1">
    <source>
        <dbReference type="EMBL" id="GID57421.1"/>
    </source>
</evidence>
<proteinExistence type="predicted"/>
<comment type="caution">
    <text evidence="1">The sequence shown here is derived from an EMBL/GenBank/DDBJ whole genome shotgun (WGS) entry which is preliminary data.</text>
</comment>
<dbReference type="InterPro" id="IPR019587">
    <property type="entry name" value="Polyketide_cyclase/dehydratase"/>
</dbReference>
<dbReference type="Proteomes" id="UP000612282">
    <property type="component" value="Unassembled WGS sequence"/>
</dbReference>
<evidence type="ECO:0000313" key="2">
    <source>
        <dbReference type="Proteomes" id="UP000612282"/>
    </source>
</evidence>
<dbReference type="Gene3D" id="3.30.530.20">
    <property type="match status" value="1"/>
</dbReference>
<accession>A0ABQ3XG11</accession>
<dbReference type="Pfam" id="PF10604">
    <property type="entry name" value="Polyketide_cyc2"/>
    <property type="match status" value="1"/>
</dbReference>
<dbReference type="InterPro" id="IPR023393">
    <property type="entry name" value="START-like_dom_sf"/>
</dbReference>
<dbReference type="CDD" id="cd07812">
    <property type="entry name" value="SRPBCC"/>
    <property type="match status" value="1"/>
</dbReference>
<name>A0ABQ3XG11_9ACTN</name>
<gene>
    <name evidence="1" type="ORF">Aco03nite_058250</name>
</gene>
<dbReference type="SUPFAM" id="SSF55961">
    <property type="entry name" value="Bet v1-like"/>
    <property type="match status" value="1"/>
</dbReference>
<dbReference type="RefSeq" id="WP_203800181.1">
    <property type="nucleotide sequence ID" value="NZ_BAAAQE010000034.1"/>
</dbReference>
<organism evidence="1 2">
    <name type="scientific">Actinoplanes couchii</name>
    <dbReference type="NCBI Taxonomy" id="403638"/>
    <lineage>
        <taxon>Bacteria</taxon>
        <taxon>Bacillati</taxon>
        <taxon>Actinomycetota</taxon>
        <taxon>Actinomycetes</taxon>
        <taxon>Micromonosporales</taxon>
        <taxon>Micromonosporaceae</taxon>
        <taxon>Actinoplanes</taxon>
    </lineage>
</organism>
<keyword evidence="2" id="KW-1185">Reference proteome</keyword>
<dbReference type="EMBL" id="BOMG01000073">
    <property type="protein sequence ID" value="GID57421.1"/>
    <property type="molecule type" value="Genomic_DNA"/>
</dbReference>
<reference evidence="1 2" key="1">
    <citation type="submission" date="2021-01" db="EMBL/GenBank/DDBJ databases">
        <title>Whole genome shotgun sequence of Actinoplanes couchii NBRC 106145.</title>
        <authorList>
            <person name="Komaki H."/>
            <person name="Tamura T."/>
        </authorList>
    </citation>
    <scope>NUCLEOTIDE SEQUENCE [LARGE SCALE GENOMIC DNA]</scope>
    <source>
        <strain evidence="1 2">NBRC 106145</strain>
    </source>
</reference>
<sequence length="155" mass="16590">MDLVTGAGVTVELVVPMPRERMWELVTAVERIGEWSPEAIGADWCDGVREPAVGARFAGRSRFPDGFEGGGTCVVTDVRDREVFAWDVLDDDGLAGSSWRYELADGNESGTTVVRQRFRHGPGITGARLAGGFGGRIVALCSNMVATITAMEGAR</sequence>
<protein>
    <submittedName>
        <fullName evidence="1">Cyclase</fullName>
    </submittedName>
</protein>